<sequence length="515" mass="59488">MSRNRNRIPADRIQGIQTLELEQRPDLAQDEYLDKPLNSQKDEYRGHHYSTLAPPLLSTSKSKLISQIARGGYNDLETPLEGRHSEFNISSIPQSALLHHPQKLALKKKILPSTTGKDMQFYSNNLNKSDYVDNINLSNKNDQSFSKFAKHHSLNKTVITTQEHDTRNGKSIIGNQTTKSSFHKMNLLPKLNKSSRTRDNFNTSKKRISHNVVVDEQTESFMSNGLDIKQKVSLNGIDNSIENVTELVHSALEALQLDINKRPLETEDIGRLCSQFGLQLSPFQQYEALFYARKSSQEASKFSLVLLITWLSKHLPILRPVNRNLNKSVLNQTSSQDFDDFGKSMTRRNFNNSFMQRGDNQYRSVGRNQINPYASMFSGDTNLQSRTIYADQDFKQQVQQTVKLLQKLPTLKKTIQSKMMKWQDDREEDAAKQGIEGAVKARMDIKAFYRRKEEEREALLKKFLENEPNACHASNLYRLLTKRWTEEPNAYKVCSKLTPKKQKRIRDILLENRYN</sequence>
<organism evidence="1 2">
    <name type="scientific">Stylonychia lemnae</name>
    <name type="common">Ciliate</name>
    <dbReference type="NCBI Taxonomy" id="5949"/>
    <lineage>
        <taxon>Eukaryota</taxon>
        <taxon>Sar</taxon>
        <taxon>Alveolata</taxon>
        <taxon>Ciliophora</taxon>
        <taxon>Intramacronucleata</taxon>
        <taxon>Spirotrichea</taxon>
        <taxon>Stichotrichia</taxon>
        <taxon>Sporadotrichida</taxon>
        <taxon>Oxytrichidae</taxon>
        <taxon>Stylonychinae</taxon>
        <taxon>Stylonychia</taxon>
    </lineage>
</organism>
<dbReference type="InParanoid" id="A0A078AUH6"/>
<dbReference type="AlphaFoldDB" id="A0A078AUH6"/>
<accession>A0A078AUH6</accession>
<protein>
    <submittedName>
        <fullName evidence="1">Uncharacterized protein</fullName>
    </submittedName>
</protein>
<dbReference type="Proteomes" id="UP000039865">
    <property type="component" value="Unassembled WGS sequence"/>
</dbReference>
<dbReference type="OrthoDB" id="10684273at2759"/>
<proteinExistence type="predicted"/>
<gene>
    <name evidence="1" type="primary">Contig9181.g9824</name>
    <name evidence="1" type="ORF">STYLEM_14958</name>
</gene>
<evidence type="ECO:0000313" key="2">
    <source>
        <dbReference type="Proteomes" id="UP000039865"/>
    </source>
</evidence>
<reference evidence="1 2" key="1">
    <citation type="submission" date="2014-06" db="EMBL/GenBank/DDBJ databases">
        <authorList>
            <person name="Swart Estienne"/>
        </authorList>
    </citation>
    <scope>NUCLEOTIDE SEQUENCE [LARGE SCALE GENOMIC DNA]</scope>
    <source>
        <strain evidence="1 2">130c</strain>
    </source>
</reference>
<name>A0A078AUH6_STYLE</name>
<keyword evidence="2" id="KW-1185">Reference proteome</keyword>
<dbReference type="EMBL" id="CCKQ01014117">
    <property type="protein sequence ID" value="CDW85869.1"/>
    <property type="molecule type" value="Genomic_DNA"/>
</dbReference>
<evidence type="ECO:0000313" key="1">
    <source>
        <dbReference type="EMBL" id="CDW85869.1"/>
    </source>
</evidence>